<sequence>MERPMQIPEGNPYSLDDHKAVYKALITRLDTEREIAFGTVGAALVHSGMKERFGYGKPKPFLEHFSEFMTFIDRVAGGVPQRWVVLHRVPEWDAELGISSANASAGQMVGACVEQMIGMSASAESTGREMTPPAPESPAAADAATPQSIARSMVASDKYRAAPIDEATRAELEPSFKGFVFVPYASADILRANVPPATDINALLEESWSAAYAEEAFRAFEDKVTFPIAAMRSDGKTPIEASIQRTWRENPEHKQWYLCYVDAKTPYVSRPRVQIETPSEEALAVARTMASTEEYRSQPLPPDTQAQMLDRYSDFVFTTYSSRAIIQDSASGVDVDYLLEESWMAARQEGALRFYEGKVVFPLNAFCADGVSPIEASITVATKGNAENKPWYLCYIDTYAKRNTYADNHPSKHLEKFAWLGTWDDFLESLPTSLFPNCGISRMATAGVCASTRRGAR</sequence>
<protein>
    <submittedName>
        <fullName evidence="2">Uncharacterized protein</fullName>
    </submittedName>
</protein>
<name>A0A9D2UX64_9ACTN</name>
<dbReference type="AlphaFoldDB" id="A0A9D2UX64"/>
<reference evidence="2" key="2">
    <citation type="submission" date="2021-09" db="EMBL/GenBank/DDBJ databases">
        <authorList>
            <person name="Gilroy R."/>
        </authorList>
    </citation>
    <scope>NUCLEOTIDE SEQUENCE</scope>
    <source>
        <strain evidence="2">ChiGjej6B6-11269</strain>
    </source>
</reference>
<evidence type="ECO:0000256" key="1">
    <source>
        <dbReference type="SAM" id="MobiDB-lite"/>
    </source>
</evidence>
<comment type="caution">
    <text evidence="2">The sequence shown here is derived from an EMBL/GenBank/DDBJ whole genome shotgun (WGS) entry which is preliminary data.</text>
</comment>
<reference evidence="2" key="1">
    <citation type="journal article" date="2021" name="PeerJ">
        <title>Extensive microbial diversity within the chicken gut microbiome revealed by metagenomics and culture.</title>
        <authorList>
            <person name="Gilroy R."/>
            <person name="Ravi A."/>
            <person name="Getino M."/>
            <person name="Pursley I."/>
            <person name="Horton D.L."/>
            <person name="Alikhan N.F."/>
            <person name="Baker D."/>
            <person name="Gharbi K."/>
            <person name="Hall N."/>
            <person name="Watson M."/>
            <person name="Adriaenssens E.M."/>
            <person name="Foster-Nyarko E."/>
            <person name="Jarju S."/>
            <person name="Secka A."/>
            <person name="Antonio M."/>
            <person name="Oren A."/>
            <person name="Chaudhuri R.R."/>
            <person name="La Ragione R."/>
            <person name="Hildebrand F."/>
            <person name="Pallen M.J."/>
        </authorList>
    </citation>
    <scope>NUCLEOTIDE SEQUENCE</scope>
    <source>
        <strain evidence="2">ChiGjej6B6-11269</strain>
    </source>
</reference>
<organism evidence="2 3">
    <name type="scientific">Slackia equolifaciens</name>
    <dbReference type="NCBI Taxonomy" id="498718"/>
    <lineage>
        <taxon>Bacteria</taxon>
        <taxon>Bacillati</taxon>
        <taxon>Actinomycetota</taxon>
        <taxon>Coriobacteriia</taxon>
        <taxon>Eggerthellales</taxon>
        <taxon>Eggerthellaceae</taxon>
        <taxon>Slackia</taxon>
    </lineage>
</organism>
<evidence type="ECO:0000313" key="2">
    <source>
        <dbReference type="EMBL" id="HJF65620.1"/>
    </source>
</evidence>
<proteinExistence type="predicted"/>
<accession>A0A9D2UX64</accession>
<gene>
    <name evidence="2" type="ORF">K8U77_05845</name>
</gene>
<feature type="region of interest" description="Disordered" evidence="1">
    <location>
        <begin position="124"/>
        <end position="146"/>
    </location>
</feature>
<dbReference type="EMBL" id="DYWI01000111">
    <property type="protein sequence ID" value="HJF65620.1"/>
    <property type="molecule type" value="Genomic_DNA"/>
</dbReference>
<evidence type="ECO:0000313" key="3">
    <source>
        <dbReference type="Proteomes" id="UP000786989"/>
    </source>
</evidence>
<dbReference type="Proteomes" id="UP000786989">
    <property type="component" value="Unassembled WGS sequence"/>
</dbReference>
<feature type="compositionally biased region" description="Low complexity" evidence="1">
    <location>
        <begin position="137"/>
        <end position="146"/>
    </location>
</feature>